<evidence type="ECO:0000256" key="1">
    <source>
        <dbReference type="SAM" id="MobiDB-lite"/>
    </source>
</evidence>
<dbReference type="STRING" id="200324.A0A2N5TDM5"/>
<comment type="caution">
    <text evidence="2">The sequence shown here is derived from an EMBL/GenBank/DDBJ whole genome shotgun (WGS) entry which is preliminary data.</text>
</comment>
<name>A0A2N5TDM5_9BASI</name>
<feature type="region of interest" description="Disordered" evidence="1">
    <location>
        <begin position="1"/>
        <end position="66"/>
    </location>
</feature>
<dbReference type="EMBL" id="PGCJ01000717">
    <property type="protein sequence ID" value="PLW23579.1"/>
    <property type="molecule type" value="Genomic_DNA"/>
</dbReference>
<reference evidence="2 3" key="1">
    <citation type="submission" date="2017-11" db="EMBL/GenBank/DDBJ databases">
        <title>De novo assembly and phasing of dikaryotic genomes from two isolates of Puccinia coronata f. sp. avenae, the causal agent of oat crown rust.</title>
        <authorList>
            <person name="Miller M.E."/>
            <person name="Zhang Y."/>
            <person name="Omidvar V."/>
            <person name="Sperschneider J."/>
            <person name="Schwessinger B."/>
            <person name="Raley C."/>
            <person name="Palmer J.M."/>
            <person name="Garnica D."/>
            <person name="Upadhyaya N."/>
            <person name="Rathjen J."/>
            <person name="Taylor J.M."/>
            <person name="Park R.F."/>
            <person name="Dodds P.N."/>
            <person name="Hirsch C.D."/>
            <person name="Kianian S.F."/>
            <person name="Figueroa M."/>
        </authorList>
    </citation>
    <scope>NUCLEOTIDE SEQUENCE [LARGE SCALE GENOMIC DNA]</scope>
    <source>
        <strain evidence="2">12NC29</strain>
    </source>
</reference>
<protein>
    <submittedName>
        <fullName evidence="2">Uncharacterized protein</fullName>
    </submittedName>
</protein>
<dbReference type="Proteomes" id="UP000235388">
    <property type="component" value="Unassembled WGS sequence"/>
</dbReference>
<accession>A0A2N5TDM5</accession>
<proteinExistence type="predicted"/>
<sequence>MAQQHGKTHQPPGISQLGIKATADKRVQELEAMQQDSPGSPSAPAYHHHHHHPIPPHPASIPQAVPIAPHTWVPHAAGSDKELFLRAMKSSVGDKWLTDVMPLDGC</sequence>
<dbReference type="AlphaFoldDB" id="A0A2N5TDM5"/>
<gene>
    <name evidence="2" type="ORF">PCANC_26408</name>
</gene>
<organism evidence="2 3">
    <name type="scientific">Puccinia coronata f. sp. avenae</name>
    <dbReference type="NCBI Taxonomy" id="200324"/>
    <lineage>
        <taxon>Eukaryota</taxon>
        <taxon>Fungi</taxon>
        <taxon>Dikarya</taxon>
        <taxon>Basidiomycota</taxon>
        <taxon>Pucciniomycotina</taxon>
        <taxon>Pucciniomycetes</taxon>
        <taxon>Pucciniales</taxon>
        <taxon>Pucciniaceae</taxon>
        <taxon>Puccinia</taxon>
    </lineage>
</organism>
<keyword evidence="3" id="KW-1185">Reference proteome</keyword>
<evidence type="ECO:0000313" key="2">
    <source>
        <dbReference type="EMBL" id="PLW23579.1"/>
    </source>
</evidence>
<evidence type="ECO:0000313" key="3">
    <source>
        <dbReference type="Proteomes" id="UP000235388"/>
    </source>
</evidence>